<dbReference type="AlphaFoldDB" id="A0AAV7ESW2"/>
<name>A0AAV7ESW2_ARIFI</name>
<reference evidence="2 3" key="1">
    <citation type="submission" date="2021-07" db="EMBL/GenBank/DDBJ databases">
        <title>The Aristolochia fimbriata genome: insights into angiosperm evolution, floral development and chemical biosynthesis.</title>
        <authorList>
            <person name="Jiao Y."/>
        </authorList>
    </citation>
    <scope>NUCLEOTIDE SEQUENCE [LARGE SCALE GENOMIC DNA]</scope>
    <source>
        <strain evidence="2">IBCAS-2021</strain>
        <tissue evidence="2">Leaf</tissue>
    </source>
</reference>
<protein>
    <submittedName>
        <fullName evidence="2">Uncharacterized protein</fullName>
    </submittedName>
</protein>
<accession>A0AAV7ESW2</accession>
<gene>
    <name evidence="2" type="ORF">H6P81_010697</name>
</gene>
<dbReference type="Proteomes" id="UP000825729">
    <property type="component" value="Unassembled WGS sequence"/>
</dbReference>
<comment type="caution">
    <text evidence="2">The sequence shown here is derived from an EMBL/GenBank/DDBJ whole genome shotgun (WGS) entry which is preliminary data.</text>
</comment>
<keyword evidence="3" id="KW-1185">Reference proteome</keyword>
<evidence type="ECO:0000256" key="1">
    <source>
        <dbReference type="SAM" id="MobiDB-lite"/>
    </source>
</evidence>
<feature type="region of interest" description="Disordered" evidence="1">
    <location>
        <begin position="1"/>
        <end position="23"/>
    </location>
</feature>
<evidence type="ECO:0000313" key="2">
    <source>
        <dbReference type="EMBL" id="KAG9450732.1"/>
    </source>
</evidence>
<organism evidence="2 3">
    <name type="scientific">Aristolochia fimbriata</name>
    <name type="common">White veined hardy Dutchman's pipe vine</name>
    <dbReference type="NCBI Taxonomy" id="158543"/>
    <lineage>
        <taxon>Eukaryota</taxon>
        <taxon>Viridiplantae</taxon>
        <taxon>Streptophyta</taxon>
        <taxon>Embryophyta</taxon>
        <taxon>Tracheophyta</taxon>
        <taxon>Spermatophyta</taxon>
        <taxon>Magnoliopsida</taxon>
        <taxon>Magnoliidae</taxon>
        <taxon>Piperales</taxon>
        <taxon>Aristolochiaceae</taxon>
        <taxon>Aristolochia</taxon>
    </lineage>
</organism>
<proteinExistence type="predicted"/>
<evidence type="ECO:0000313" key="3">
    <source>
        <dbReference type="Proteomes" id="UP000825729"/>
    </source>
</evidence>
<dbReference type="EMBL" id="JAINDJ010000004">
    <property type="protein sequence ID" value="KAG9450732.1"/>
    <property type="molecule type" value="Genomic_DNA"/>
</dbReference>
<sequence length="166" mass="19356">MAEDDRVSGNKRSFSDGEGDFGRKRTTTRRILGLDDNGDGLGDNVGDNFEIVEGLRRRGKETVLCRRKKIPVRRPRMRLLPAREREKGAKKVCLAEKIEPDIGNEEDLIALFANFDWRKIGWEDIDDEEDRRLWRSAAEELYWKIQNRRMDQGLEPFDRPTEADCC</sequence>